<reference evidence="1 2" key="1">
    <citation type="submission" date="2019-03" db="EMBL/GenBank/DDBJ databases">
        <authorList>
            <person name="He R.-H."/>
        </authorList>
    </citation>
    <scope>NUCLEOTIDE SEQUENCE [LARGE SCALE GENOMIC DNA]</scope>
    <source>
        <strain evidence="2">SH 714</strain>
    </source>
</reference>
<protein>
    <submittedName>
        <fullName evidence="1">Uncharacterized protein</fullName>
    </submittedName>
</protein>
<keyword evidence="2" id="KW-1185">Reference proteome</keyword>
<sequence>MKLVTTVKFETNEINDLTIALDFAIKMGSQGEFTEEQIEKFYNLRKSLLTISKRDNSYLEV</sequence>
<dbReference type="EMBL" id="SOPW01000001">
    <property type="protein sequence ID" value="TFB25114.1"/>
    <property type="molecule type" value="Genomic_DNA"/>
</dbReference>
<evidence type="ECO:0000313" key="2">
    <source>
        <dbReference type="Proteomes" id="UP000297975"/>
    </source>
</evidence>
<proteinExistence type="predicted"/>
<comment type="caution">
    <text evidence="1">The sequence shown here is derived from an EMBL/GenBank/DDBJ whole genome shotgun (WGS) entry which is preliminary data.</text>
</comment>
<dbReference type="Proteomes" id="UP000297975">
    <property type="component" value="Unassembled WGS sequence"/>
</dbReference>
<name>A0A4Y8ITD2_9BACI</name>
<gene>
    <name evidence="1" type="ORF">E3U55_01595</name>
</gene>
<dbReference type="AlphaFoldDB" id="A0A4Y8ITD2"/>
<organism evidence="1 2">
    <name type="scientific">Filobacillus milosensis</name>
    <dbReference type="NCBI Taxonomy" id="94137"/>
    <lineage>
        <taxon>Bacteria</taxon>
        <taxon>Bacillati</taxon>
        <taxon>Bacillota</taxon>
        <taxon>Bacilli</taxon>
        <taxon>Bacillales</taxon>
        <taxon>Bacillaceae</taxon>
        <taxon>Filobacillus</taxon>
    </lineage>
</organism>
<evidence type="ECO:0000313" key="1">
    <source>
        <dbReference type="EMBL" id="TFB25114.1"/>
    </source>
</evidence>
<dbReference type="RefSeq" id="WP_134338572.1">
    <property type="nucleotide sequence ID" value="NZ_SOPW01000001.1"/>
</dbReference>
<accession>A0A4Y8ITD2</accession>